<dbReference type="SUPFAM" id="SSF52096">
    <property type="entry name" value="ClpP/crotonase"/>
    <property type="match status" value="1"/>
</dbReference>
<dbReference type="Gene3D" id="3.40.50.720">
    <property type="entry name" value="NAD(P)-binding Rossmann-like Domain"/>
    <property type="match status" value="1"/>
</dbReference>
<dbReference type="Gene3D" id="3.90.226.10">
    <property type="entry name" value="2-enoyl-CoA Hydratase, Chain A, domain 1"/>
    <property type="match status" value="1"/>
</dbReference>
<dbReference type="GO" id="GO:0003857">
    <property type="term" value="F:(3S)-3-hydroxyacyl-CoA dehydrogenase (NAD+) activity"/>
    <property type="evidence" value="ECO:0007669"/>
    <property type="project" value="UniProtKB-EC"/>
</dbReference>
<dbReference type="EMBL" id="RQXW01000011">
    <property type="protein sequence ID" value="RTE65323.1"/>
    <property type="molecule type" value="Genomic_DNA"/>
</dbReference>
<gene>
    <name evidence="10" type="ORF">EH243_12865</name>
</gene>
<dbReference type="GO" id="GO:0070403">
    <property type="term" value="F:NAD+ binding"/>
    <property type="evidence" value="ECO:0007669"/>
    <property type="project" value="InterPro"/>
</dbReference>
<comment type="pathway">
    <text evidence="1">Lipid metabolism; fatty acid beta-oxidation.</text>
</comment>
<accession>A0A430KPQ4</accession>
<evidence type="ECO:0000256" key="2">
    <source>
        <dbReference type="ARBA" id="ARBA00022832"/>
    </source>
</evidence>
<evidence type="ECO:0000256" key="4">
    <source>
        <dbReference type="ARBA" id="ARBA00023002"/>
    </source>
</evidence>
<proteinExistence type="predicted"/>
<dbReference type="InterPro" id="IPR029045">
    <property type="entry name" value="ClpP/crotonase-like_dom_sf"/>
</dbReference>
<evidence type="ECO:0000259" key="9">
    <source>
        <dbReference type="Pfam" id="PF02737"/>
    </source>
</evidence>
<dbReference type="InterPro" id="IPR006176">
    <property type="entry name" value="3-OHacyl-CoA_DH_NAD-bd"/>
</dbReference>
<feature type="domain" description="3-hydroxyacyl-CoA dehydrogenase C-terminal" evidence="8">
    <location>
        <begin position="203"/>
        <end position="305"/>
    </location>
</feature>
<organism evidence="10 11">
    <name type="scientific">Amphritea opalescens</name>
    <dbReference type="NCBI Taxonomy" id="2490544"/>
    <lineage>
        <taxon>Bacteria</taxon>
        <taxon>Pseudomonadati</taxon>
        <taxon>Pseudomonadota</taxon>
        <taxon>Gammaproteobacteria</taxon>
        <taxon>Oceanospirillales</taxon>
        <taxon>Oceanospirillaceae</taxon>
        <taxon>Amphritea</taxon>
    </lineage>
</organism>
<keyword evidence="3" id="KW-0442">Lipid degradation</keyword>
<dbReference type="InterPro" id="IPR008927">
    <property type="entry name" value="6-PGluconate_DH-like_C_sf"/>
</dbReference>
<evidence type="ECO:0000256" key="7">
    <source>
        <dbReference type="ARBA" id="ARBA00049556"/>
    </source>
</evidence>
<dbReference type="Pfam" id="PF00725">
    <property type="entry name" value="3HCDH"/>
    <property type="match status" value="2"/>
</dbReference>
<dbReference type="RefSeq" id="WP_126159080.1">
    <property type="nucleotide sequence ID" value="NZ_RQXW01000011.1"/>
</dbReference>
<dbReference type="Proteomes" id="UP000283087">
    <property type="component" value="Unassembled WGS sequence"/>
</dbReference>
<dbReference type="Gene3D" id="1.10.1040.50">
    <property type="match status" value="1"/>
</dbReference>
<keyword evidence="2" id="KW-0276">Fatty acid metabolism</keyword>
<evidence type="ECO:0000313" key="11">
    <source>
        <dbReference type="Proteomes" id="UP000283087"/>
    </source>
</evidence>
<keyword evidence="4" id="KW-0560">Oxidoreductase</keyword>
<dbReference type="InterPro" id="IPR036291">
    <property type="entry name" value="NAD(P)-bd_dom_sf"/>
</dbReference>
<dbReference type="SUPFAM" id="SSF51735">
    <property type="entry name" value="NAD(P)-binding Rossmann-fold domains"/>
    <property type="match status" value="1"/>
</dbReference>
<reference evidence="10 11" key="1">
    <citation type="submission" date="2018-11" db="EMBL/GenBank/DDBJ databases">
        <title>The draft genome sequence of Amphritea opalescens ANRC-JH13T.</title>
        <authorList>
            <person name="Fang Z."/>
            <person name="Zhang Y."/>
            <person name="Han X."/>
        </authorList>
    </citation>
    <scope>NUCLEOTIDE SEQUENCE [LARGE SCALE GENOMIC DNA]</scope>
    <source>
        <strain evidence="10 11">ANRC-JH13</strain>
    </source>
</reference>
<dbReference type="GO" id="GO:0006635">
    <property type="term" value="P:fatty acid beta-oxidation"/>
    <property type="evidence" value="ECO:0007669"/>
    <property type="project" value="UniProtKB-UniPathway"/>
</dbReference>
<dbReference type="AlphaFoldDB" id="A0A430KPQ4"/>
<keyword evidence="6" id="KW-0443">Lipid metabolism</keyword>
<dbReference type="InterPro" id="IPR001753">
    <property type="entry name" value="Enoyl-CoA_hydra/iso"/>
</dbReference>
<evidence type="ECO:0000256" key="5">
    <source>
        <dbReference type="ARBA" id="ARBA00023027"/>
    </source>
</evidence>
<dbReference type="Pfam" id="PF02737">
    <property type="entry name" value="3HCDH_N"/>
    <property type="match status" value="1"/>
</dbReference>
<name>A0A430KPQ4_9GAMM</name>
<evidence type="ECO:0000256" key="3">
    <source>
        <dbReference type="ARBA" id="ARBA00022963"/>
    </source>
</evidence>
<dbReference type="PANTHER" id="PTHR48075">
    <property type="entry name" value="3-HYDROXYACYL-COA DEHYDROGENASE FAMILY PROTEIN"/>
    <property type="match status" value="1"/>
</dbReference>
<keyword evidence="11" id="KW-1185">Reference proteome</keyword>
<comment type="catalytic activity">
    <reaction evidence="7">
        <text>a (3S)-3-hydroxyacyl-CoA + NAD(+) = a 3-oxoacyl-CoA + NADH + H(+)</text>
        <dbReference type="Rhea" id="RHEA:22432"/>
        <dbReference type="ChEBI" id="CHEBI:15378"/>
        <dbReference type="ChEBI" id="CHEBI:57318"/>
        <dbReference type="ChEBI" id="CHEBI:57540"/>
        <dbReference type="ChEBI" id="CHEBI:57945"/>
        <dbReference type="ChEBI" id="CHEBI:90726"/>
        <dbReference type="EC" id="1.1.1.35"/>
    </reaction>
</comment>
<feature type="domain" description="3-hydroxyacyl-CoA dehydrogenase C-terminal" evidence="8">
    <location>
        <begin position="358"/>
        <end position="408"/>
    </location>
</feature>
<evidence type="ECO:0000313" key="10">
    <source>
        <dbReference type="EMBL" id="RTE65323.1"/>
    </source>
</evidence>
<evidence type="ECO:0000256" key="6">
    <source>
        <dbReference type="ARBA" id="ARBA00023098"/>
    </source>
</evidence>
<keyword evidence="5" id="KW-0520">NAD</keyword>
<evidence type="ECO:0000256" key="1">
    <source>
        <dbReference type="ARBA" id="ARBA00005005"/>
    </source>
</evidence>
<protein>
    <submittedName>
        <fullName evidence="10">3-hydroxyacyl-CoA dehydrogenase/enoyl-CoA hydratase family protein</fullName>
    </submittedName>
</protein>
<dbReference type="InterPro" id="IPR006108">
    <property type="entry name" value="3HC_DH_C"/>
</dbReference>
<sequence>MKPTVNIEPLAEIKKVAVIGAGVMGAGIAAQAANGGAEVLLLDMASVNGDEDRSRIAQDAVNRLLKGGCAGGLMHPSVAERIQVGNIDDDLHLLSDYDWIIEVIVERLSVKQALFHRIAEVRRDDAIVSSNTSTIPLMTLVDGLPDDFRQHFVITHYFNPPRYMRLVEVIKGPDTLTEVVDRVCQFNDQCMGKTVIHCADRPGFIGNRLGVFWLQVALQEAIKLNLRVEEADAIMKVCGFPSTGIFGLWDLVGIDLMPSVTQSLGDLLPDGDDFAPYAQTVQTVQGMIDKGYYGRKGATREGFYRQVKDANGGRVKEAIDLESFEYRAVQKTLLASARLKPGQLAELIACSDKGGQYAWRVLSQVLHYATKLIPDVATDVTAFDQAMKLGYNWSWGPFEMIDQLGTQAFIDRLTAEGIQPSAFLQAVDQRPIYNDQDLQRVTLNERGEYQRVKTAEGILSLADIKRRPALQQYSKLSLWDLADDVWCVEFTGKVPVLSNELLDQISATLEQAVGKQKALVFYNEGPIFAAGADLKEFLSFIDQPDVLKAYIDKGQAVFHALQTAPVPIVGALSGKALGGGLELLLHCHGIQAHAESAVGLVENQVGIVPGWGGCKEMLLRSAERFGVDAAMAHCFDLIRNSKVTGSAEEAKQLGFLRSTDGISMNLDRLLFDAKQRALRLRPILPLETKEPQPLSPAQDMMLSTEGYQATLDTALLTLLSQATSAHWYQHFYPLERETNQALCQIPEAKARMVQLLETGRALQN</sequence>
<feature type="domain" description="3-hydroxyacyl-CoA dehydrogenase NAD binding" evidence="9">
    <location>
        <begin position="15"/>
        <end position="200"/>
    </location>
</feature>
<dbReference type="Pfam" id="PF00378">
    <property type="entry name" value="ECH_1"/>
    <property type="match status" value="1"/>
</dbReference>
<dbReference type="CDD" id="cd06558">
    <property type="entry name" value="crotonase-like"/>
    <property type="match status" value="1"/>
</dbReference>
<dbReference type="OrthoDB" id="5389341at2"/>
<evidence type="ECO:0000259" key="8">
    <source>
        <dbReference type="Pfam" id="PF00725"/>
    </source>
</evidence>
<dbReference type="SUPFAM" id="SSF48179">
    <property type="entry name" value="6-phosphogluconate dehydrogenase C-terminal domain-like"/>
    <property type="match status" value="2"/>
</dbReference>
<dbReference type="PANTHER" id="PTHR48075:SF7">
    <property type="entry name" value="3-HYDROXYACYL-COA DEHYDROGENASE-RELATED"/>
    <property type="match status" value="1"/>
</dbReference>
<dbReference type="UniPathway" id="UPA00659"/>
<comment type="caution">
    <text evidence="10">The sequence shown here is derived from an EMBL/GenBank/DDBJ whole genome shotgun (WGS) entry which is preliminary data.</text>
</comment>